<feature type="transmembrane region" description="Helical" evidence="1">
    <location>
        <begin position="53"/>
        <end position="76"/>
    </location>
</feature>
<accession>A0A0P9D022</accession>
<protein>
    <recommendedName>
        <fullName evidence="4">DUF2254 domain-containing protein</fullName>
    </recommendedName>
</protein>
<feature type="transmembrane region" description="Helical" evidence="1">
    <location>
        <begin position="96"/>
        <end position="118"/>
    </location>
</feature>
<proteinExistence type="predicted"/>
<keyword evidence="1" id="KW-0472">Membrane</keyword>
<keyword evidence="3" id="KW-1185">Reference proteome</keyword>
<reference evidence="2 3" key="1">
    <citation type="submission" date="2015-09" db="EMBL/GenBank/DDBJ databases">
        <title>Draft genome sequence of Alicyclobacillus ferrooxydans DSM 22381.</title>
        <authorList>
            <person name="Hemp J."/>
        </authorList>
    </citation>
    <scope>NUCLEOTIDE SEQUENCE [LARGE SCALE GENOMIC DNA]</scope>
    <source>
        <strain evidence="2 3">TC-34</strain>
    </source>
</reference>
<dbReference type="PATRIC" id="fig|471514.4.peg.2939"/>
<evidence type="ECO:0000256" key="1">
    <source>
        <dbReference type="SAM" id="Phobius"/>
    </source>
</evidence>
<gene>
    <name evidence="2" type="ORF">AN477_03020</name>
</gene>
<keyword evidence="1" id="KW-0812">Transmembrane</keyword>
<dbReference type="Pfam" id="PF10011">
    <property type="entry name" value="DUF2254"/>
    <property type="match status" value="1"/>
</dbReference>
<dbReference type="OrthoDB" id="2369858at2"/>
<feature type="transmembrane region" description="Helical" evidence="1">
    <location>
        <begin position="138"/>
        <end position="156"/>
    </location>
</feature>
<dbReference type="AlphaFoldDB" id="A0A0P9D022"/>
<evidence type="ECO:0008006" key="4">
    <source>
        <dbReference type="Google" id="ProtNLM"/>
    </source>
</evidence>
<dbReference type="RefSeq" id="WP_054967679.1">
    <property type="nucleotide sequence ID" value="NZ_LJCO01000011.1"/>
</dbReference>
<evidence type="ECO:0000313" key="3">
    <source>
        <dbReference type="Proteomes" id="UP000050482"/>
    </source>
</evidence>
<name>A0A0P9D022_9BACL</name>
<dbReference type="EMBL" id="LJCO01000011">
    <property type="protein sequence ID" value="KPV45336.1"/>
    <property type="molecule type" value="Genomic_DNA"/>
</dbReference>
<feature type="transmembrane region" description="Helical" evidence="1">
    <location>
        <begin position="21"/>
        <end position="41"/>
    </location>
</feature>
<dbReference type="InterPro" id="IPR018723">
    <property type="entry name" value="DUF2254_membrane"/>
</dbReference>
<dbReference type="Proteomes" id="UP000050482">
    <property type="component" value="Unassembled WGS sequence"/>
</dbReference>
<evidence type="ECO:0000313" key="2">
    <source>
        <dbReference type="EMBL" id="KPV45336.1"/>
    </source>
</evidence>
<organism evidence="2 3">
    <name type="scientific">Alicyclobacillus ferrooxydans</name>
    <dbReference type="NCBI Taxonomy" id="471514"/>
    <lineage>
        <taxon>Bacteria</taxon>
        <taxon>Bacillati</taxon>
        <taxon>Bacillota</taxon>
        <taxon>Bacilli</taxon>
        <taxon>Bacillales</taxon>
        <taxon>Alicyclobacillaceae</taxon>
        <taxon>Alicyclobacillus</taxon>
    </lineage>
</organism>
<comment type="caution">
    <text evidence="2">The sequence shown here is derived from an EMBL/GenBank/DDBJ whole genome shotgun (WGS) entry which is preliminary data.</text>
</comment>
<keyword evidence="1" id="KW-1133">Transmembrane helix</keyword>
<sequence>MIPRHAFKEIHRIVRDGTSSSVFHLFFAALVTVIVFLYSPSIFSGDTDTARNYLNTIVSSLSTILALCISIILVAIQMTAGNYTHRVLDFYVRLPYNVSLFFFYLAAIMHSLFLMARIRDPLNDPLPTNLSREMSADLVLVVICFFSLLLYMYAVVQLLKPDRIIELIVREYNRAFQHGRLRAALDSVEQICDIAKRASSFSDSVTGTHCLDVMSQIAARLPLPKREDDPLSMIHGNMVDQWVEIVGVAVKERDTAVLTGVLNALSQQGVVYVEADSWRGAELVIRAYRKLLSTHLLTDGHAAYIEAVVKRLYQLSALSATKGARGQTFALRTWHIARAIGEASVAANPSAVGSLARVFLMTETFHQTLNSMTDRVEWMEALVCYFQLWKVFVPHASRSDAAQWGDWWMKGAEDETREFGIQLAFALTCHLRLPEVRETLTYVWAVVPHDITRPLKDRLTRYRLALFDGWPIPSVRSALPKQ</sequence>